<comment type="caution">
    <text evidence="2">The sequence shown here is derived from an EMBL/GenBank/DDBJ whole genome shotgun (WGS) entry which is preliminary data.</text>
</comment>
<feature type="region of interest" description="Disordered" evidence="1">
    <location>
        <begin position="153"/>
        <end position="228"/>
    </location>
</feature>
<feature type="compositionally biased region" description="Low complexity" evidence="1">
    <location>
        <begin position="210"/>
        <end position="228"/>
    </location>
</feature>
<protein>
    <submittedName>
        <fullName evidence="2">Uncharacterized protein</fullName>
    </submittedName>
</protein>
<feature type="compositionally biased region" description="Pro residues" evidence="1">
    <location>
        <begin position="161"/>
        <end position="171"/>
    </location>
</feature>
<name>A0A9J6E2Z8_RHIMP</name>
<organism evidence="2 3">
    <name type="scientific">Rhipicephalus microplus</name>
    <name type="common">Cattle tick</name>
    <name type="synonym">Boophilus microplus</name>
    <dbReference type="NCBI Taxonomy" id="6941"/>
    <lineage>
        <taxon>Eukaryota</taxon>
        <taxon>Metazoa</taxon>
        <taxon>Ecdysozoa</taxon>
        <taxon>Arthropoda</taxon>
        <taxon>Chelicerata</taxon>
        <taxon>Arachnida</taxon>
        <taxon>Acari</taxon>
        <taxon>Parasitiformes</taxon>
        <taxon>Ixodida</taxon>
        <taxon>Ixodoidea</taxon>
        <taxon>Ixodidae</taxon>
        <taxon>Rhipicephalinae</taxon>
        <taxon>Rhipicephalus</taxon>
        <taxon>Boophilus</taxon>
    </lineage>
</organism>
<reference evidence="2" key="1">
    <citation type="journal article" date="2020" name="Cell">
        <title>Large-Scale Comparative Analyses of Tick Genomes Elucidate Their Genetic Diversity and Vector Capacities.</title>
        <authorList>
            <consortium name="Tick Genome and Microbiome Consortium (TIGMIC)"/>
            <person name="Jia N."/>
            <person name="Wang J."/>
            <person name="Shi W."/>
            <person name="Du L."/>
            <person name="Sun Y."/>
            <person name="Zhan W."/>
            <person name="Jiang J.F."/>
            <person name="Wang Q."/>
            <person name="Zhang B."/>
            <person name="Ji P."/>
            <person name="Bell-Sakyi L."/>
            <person name="Cui X.M."/>
            <person name="Yuan T.T."/>
            <person name="Jiang B.G."/>
            <person name="Yang W.F."/>
            <person name="Lam T.T."/>
            <person name="Chang Q.C."/>
            <person name="Ding S.J."/>
            <person name="Wang X.J."/>
            <person name="Zhu J.G."/>
            <person name="Ruan X.D."/>
            <person name="Zhao L."/>
            <person name="Wei J.T."/>
            <person name="Ye R.Z."/>
            <person name="Que T.C."/>
            <person name="Du C.H."/>
            <person name="Zhou Y.H."/>
            <person name="Cheng J.X."/>
            <person name="Dai P.F."/>
            <person name="Guo W.B."/>
            <person name="Han X.H."/>
            <person name="Huang E.J."/>
            <person name="Li L.F."/>
            <person name="Wei W."/>
            <person name="Gao Y.C."/>
            <person name="Liu J.Z."/>
            <person name="Shao H.Z."/>
            <person name="Wang X."/>
            <person name="Wang C.C."/>
            <person name="Yang T.C."/>
            <person name="Huo Q.B."/>
            <person name="Li W."/>
            <person name="Chen H.Y."/>
            <person name="Chen S.E."/>
            <person name="Zhou L.G."/>
            <person name="Ni X.B."/>
            <person name="Tian J.H."/>
            <person name="Sheng Y."/>
            <person name="Liu T."/>
            <person name="Pan Y.S."/>
            <person name="Xia L.Y."/>
            <person name="Li J."/>
            <person name="Zhao F."/>
            <person name="Cao W.C."/>
        </authorList>
    </citation>
    <scope>NUCLEOTIDE SEQUENCE</scope>
    <source>
        <strain evidence="2">Rmic-2018</strain>
    </source>
</reference>
<gene>
    <name evidence="2" type="ORF">HPB51_016521</name>
</gene>
<reference evidence="2" key="2">
    <citation type="submission" date="2021-09" db="EMBL/GenBank/DDBJ databases">
        <authorList>
            <person name="Jia N."/>
            <person name="Wang J."/>
            <person name="Shi W."/>
            <person name="Du L."/>
            <person name="Sun Y."/>
            <person name="Zhan W."/>
            <person name="Jiang J."/>
            <person name="Wang Q."/>
            <person name="Zhang B."/>
            <person name="Ji P."/>
            <person name="Sakyi L.B."/>
            <person name="Cui X."/>
            <person name="Yuan T."/>
            <person name="Jiang B."/>
            <person name="Yang W."/>
            <person name="Lam T.T.-Y."/>
            <person name="Chang Q."/>
            <person name="Ding S."/>
            <person name="Wang X."/>
            <person name="Zhu J."/>
            <person name="Ruan X."/>
            <person name="Zhao L."/>
            <person name="Wei J."/>
            <person name="Que T."/>
            <person name="Du C."/>
            <person name="Cheng J."/>
            <person name="Dai P."/>
            <person name="Han X."/>
            <person name="Huang E."/>
            <person name="Gao Y."/>
            <person name="Liu J."/>
            <person name="Shao H."/>
            <person name="Ye R."/>
            <person name="Li L."/>
            <person name="Wei W."/>
            <person name="Wang X."/>
            <person name="Wang C."/>
            <person name="Huo Q."/>
            <person name="Li W."/>
            <person name="Guo W."/>
            <person name="Chen H."/>
            <person name="Chen S."/>
            <person name="Zhou L."/>
            <person name="Zhou L."/>
            <person name="Ni X."/>
            <person name="Tian J."/>
            <person name="Zhou Y."/>
            <person name="Sheng Y."/>
            <person name="Liu T."/>
            <person name="Pan Y."/>
            <person name="Xia L."/>
            <person name="Li J."/>
            <person name="Zhao F."/>
            <person name="Cao W."/>
        </authorList>
    </citation>
    <scope>NUCLEOTIDE SEQUENCE</scope>
    <source>
        <strain evidence="2">Rmic-2018</strain>
        <tissue evidence="2">Larvae</tissue>
    </source>
</reference>
<dbReference type="Proteomes" id="UP000821866">
    <property type="component" value="Chromosome 4"/>
</dbReference>
<evidence type="ECO:0000256" key="1">
    <source>
        <dbReference type="SAM" id="MobiDB-lite"/>
    </source>
</evidence>
<evidence type="ECO:0000313" key="2">
    <source>
        <dbReference type="EMBL" id="KAH8028408.1"/>
    </source>
</evidence>
<sequence length="529" mass="58486">MCLHVSTRQCPPWHHLQRHRLPNTGQDHPRSPVYEFEHPVRHRRRAPDGALKIYLDYLCRHYYSPLFNRFRFRRPPLAHWPPFRPKAEASINCWTSGHRTDVCIEHKSALCYHCGQIHERVESPTCVPCCILCKEDHVTGSCPCKLHFNRSGPSPASSSNPQPPAPAPPTGPILKSSLPSRPCHRSTSRGARPSSHHHSVSFPPLPRPEASTARANTHTTTMATPPGTGIASAPFASLLPLLLLSRTSQSGRRPFWQMSALLHPHSLQRHTALRQTAVCCTFGRFITRSTTDGRPRNIIAACASVWPGSRWTWRSSAPLFYNNRGEGGQMCDHKAGNLGLRDTLPLLSVLFDSTHTKPSQLKDVSLLLHCSSLTDTGFLATLRDRYLCIDLHTPLPAYSGSSNSDLDADISCTNNTCGANFRPATSLLLHVLSSSTPERTRRPAAYVAAQSLTKNTYFTPARHICPLPLGTSEVRSSGRLLCPAPDRTWNFGWSTELVLISKSIASASQPTEKSTSSTTNNVSTFAMMA</sequence>
<evidence type="ECO:0000313" key="3">
    <source>
        <dbReference type="Proteomes" id="UP000821866"/>
    </source>
</evidence>
<dbReference type="AlphaFoldDB" id="A0A9J6E2Z8"/>
<dbReference type="EMBL" id="JABSTU010000006">
    <property type="protein sequence ID" value="KAH8028408.1"/>
    <property type="molecule type" value="Genomic_DNA"/>
</dbReference>
<keyword evidence="3" id="KW-1185">Reference proteome</keyword>
<accession>A0A9J6E2Z8</accession>
<proteinExistence type="predicted"/>